<dbReference type="Pfam" id="PF02588">
    <property type="entry name" value="YitT_membrane"/>
    <property type="match status" value="1"/>
</dbReference>
<dbReference type="RefSeq" id="WP_054327006.1">
    <property type="nucleotide sequence ID" value="NZ_JACOPL010000008.1"/>
</dbReference>
<keyword evidence="3 6" id="KW-0812">Transmembrane</keyword>
<sequence length="294" mass="31859">MELRTRLAEYMSLRSLGLIFAGTFLFSFGMNVFITPLGLFSGGFLGIAQLVRAFLVNVLGLSLGSADIAGILYFLMSVPLLILAYSQLGRPFFIKTLVCTGLYSFFLTVITGPEQPIFSDTLTSCIVGGLVAGVGAGLTLVSGGCGGGEEILCVYLAQKNPSFSVGRVCILINVLVFGCCAVFFNLPAAIYSVIYSVTANLTLDRVHFQRITMDVMIITKLDNMEQLVFDTVQRGVTRLHGEGGYTRESTNVLLTVVSKDEAFALKRAVRKRDPDAFIIVHDDIGVAGNFEMRL</sequence>
<dbReference type="Gene3D" id="3.30.70.120">
    <property type="match status" value="1"/>
</dbReference>
<protein>
    <submittedName>
        <fullName evidence="8">YitT family protein</fullName>
    </submittedName>
</protein>
<name>A0A923LW45_9FIRM</name>
<keyword evidence="2" id="KW-1003">Cell membrane</keyword>
<evidence type="ECO:0000313" key="8">
    <source>
        <dbReference type="EMBL" id="MBC5725763.1"/>
    </source>
</evidence>
<dbReference type="Pfam" id="PF10035">
    <property type="entry name" value="DUF2179"/>
    <property type="match status" value="1"/>
</dbReference>
<organism evidence="8 9">
    <name type="scientific">Agathobaculum faecis</name>
    <dbReference type="NCBI Taxonomy" id="2763013"/>
    <lineage>
        <taxon>Bacteria</taxon>
        <taxon>Bacillati</taxon>
        <taxon>Bacillota</taxon>
        <taxon>Clostridia</taxon>
        <taxon>Eubacteriales</taxon>
        <taxon>Butyricicoccaceae</taxon>
        <taxon>Agathobaculum</taxon>
    </lineage>
</organism>
<dbReference type="GO" id="GO:0005886">
    <property type="term" value="C:plasma membrane"/>
    <property type="evidence" value="ECO:0007669"/>
    <property type="project" value="UniProtKB-SubCell"/>
</dbReference>
<dbReference type="PIRSF" id="PIRSF006483">
    <property type="entry name" value="Membrane_protein_YitT"/>
    <property type="match status" value="1"/>
</dbReference>
<evidence type="ECO:0000313" key="9">
    <source>
        <dbReference type="Proteomes" id="UP000606499"/>
    </source>
</evidence>
<keyword evidence="9" id="KW-1185">Reference proteome</keyword>
<dbReference type="InterPro" id="IPR051461">
    <property type="entry name" value="UPF0750_membrane"/>
</dbReference>
<evidence type="ECO:0000259" key="7">
    <source>
        <dbReference type="Pfam" id="PF10035"/>
    </source>
</evidence>
<dbReference type="PANTHER" id="PTHR33545">
    <property type="entry name" value="UPF0750 MEMBRANE PROTEIN YITT-RELATED"/>
    <property type="match status" value="1"/>
</dbReference>
<dbReference type="Proteomes" id="UP000606499">
    <property type="component" value="Unassembled WGS sequence"/>
</dbReference>
<feature type="transmembrane region" description="Helical" evidence="6">
    <location>
        <begin position="12"/>
        <end position="34"/>
    </location>
</feature>
<dbReference type="CDD" id="cd16380">
    <property type="entry name" value="YitT_C"/>
    <property type="match status" value="1"/>
</dbReference>
<feature type="domain" description="DUF2179" evidence="7">
    <location>
        <begin position="234"/>
        <end position="282"/>
    </location>
</feature>
<evidence type="ECO:0000256" key="5">
    <source>
        <dbReference type="ARBA" id="ARBA00023136"/>
    </source>
</evidence>
<evidence type="ECO:0000256" key="3">
    <source>
        <dbReference type="ARBA" id="ARBA00022692"/>
    </source>
</evidence>
<comment type="caution">
    <text evidence="8">The sequence shown here is derived from an EMBL/GenBank/DDBJ whole genome shotgun (WGS) entry which is preliminary data.</text>
</comment>
<dbReference type="PANTHER" id="PTHR33545:SF5">
    <property type="entry name" value="UPF0750 MEMBRANE PROTEIN YITT"/>
    <property type="match status" value="1"/>
</dbReference>
<proteinExistence type="predicted"/>
<evidence type="ECO:0000256" key="2">
    <source>
        <dbReference type="ARBA" id="ARBA00022475"/>
    </source>
</evidence>
<gene>
    <name evidence="8" type="ORF">H8S45_09875</name>
</gene>
<dbReference type="InterPro" id="IPR003740">
    <property type="entry name" value="YitT"/>
</dbReference>
<accession>A0A923LW45</accession>
<keyword evidence="5 6" id="KW-0472">Membrane</keyword>
<dbReference type="EMBL" id="JACOPL010000008">
    <property type="protein sequence ID" value="MBC5725763.1"/>
    <property type="molecule type" value="Genomic_DNA"/>
</dbReference>
<evidence type="ECO:0000256" key="6">
    <source>
        <dbReference type="SAM" id="Phobius"/>
    </source>
</evidence>
<feature type="transmembrane region" description="Helical" evidence="6">
    <location>
        <begin position="92"/>
        <end position="110"/>
    </location>
</feature>
<feature type="transmembrane region" description="Helical" evidence="6">
    <location>
        <begin position="164"/>
        <end position="186"/>
    </location>
</feature>
<keyword evidence="4 6" id="KW-1133">Transmembrane helix</keyword>
<evidence type="ECO:0000256" key="4">
    <source>
        <dbReference type="ARBA" id="ARBA00022989"/>
    </source>
</evidence>
<dbReference type="InterPro" id="IPR019264">
    <property type="entry name" value="DUF2179"/>
</dbReference>
<evidence type="ECO:0000256" key="1">
    <source>
        <dbReference type="ARBA" id="ARBA00004651"/>
    </source>
</evidence>
<comment type="subcellular location">
    <subcellularLocation>
        <location evidence="1">Cell membrane</location>
        <topology evidence="1">Multi-pass membrane protein</topology>
    </subcellularLocation>
</comment>
<feature type="transmembrane region" description="Helical" evidence="6">
    <location>
        <begin position="68"/>
        <end position="86"/>
    </location>
</feature>
<dbReference type="InterPro" id="IPR015867">
    <property type="entry name" value="N-reg_PII/ATP_PRibTrfase_C"/>
</dbReference>
<reference evidence="8" key="1">
    <citation type="submission" date="2020-08" db="EMBL/GenBank/DDBJ databases">
        <title>Genome public.</title>
        <authorList>
            <person name="Liu C."/>
            <person name="Sun Q."/>
        </authorList>
    </citation>
    <scope>NUCLEOTIDE SEQUENCE</scope>
    <source>
        <strain evidence="8">NSJ-28</strain>
    </source>
</reference>
<feature type="transmembrane region" description="Helical" evidence="6">
    <location>
        <begin position="122"/>
        <end position="144"/>
    </location>
</feature>
<dbReference type="AlphaFoldDB" id="A0A923LW45"/>